<dbReference type="EMBL" id="JAEPRD010000012">
    <property type="protein sequence ID" value="KAG2210356.1"/>
    <property type="molecule type" value="Genomic_DNA"/>
</dbReference>
<sequence length="89" mass="9939">MSAQKRKNELEEDNETKRVQTTLVTSGEEVDRMRPSTPPLGMTLCHYHAATGKTISTQLGIQDEIHSPICSGMTPVYKPSFERWGSCTL</sequence>
<evidence type="ECO:0000313" key="2">
    <source>
        <dbReference type="EMBL" id="KAG2210356.1"/>
    </source>
</evidence>
<gene>
    <name evidence="2" type="ORF">INT47_003341</name>
</gene>
<dbReference type="Proteomes" id="UP000603453">
    <property type="component" value="Unassembled WGS sequence"/>
</dbReference>
<proteinExistence type="predicted"/>
<evidence type="ECO:0000256" key="1">
    <source>
        <dbReference type="SAM" id="MobiDB-lite"/>
    </source>
</evidence>
<comment type="caution">
    <text evidence="2">The sequence shown here is derived from an EMBL/GenBank/DDBJ whole genome shotgun (WGS) entry which is preliminary data.</text>
</comment>
<feature type="region of interest" description="Disordered" evidence="1">
    <location>
        <begin position="1"/>
        <end position="39"/>
    </location>
</feature>
<evidence type="ECO:0000313" key="3">
    <source>
        <dbReference type="Proteomes" id="UP000603453"/>
    </source>
</evidence>
<keyword evidence="3" id="KW-1185">Reference proteome</keyword>
<reference evidence="2" key="1">
    <citation type="submission" date="2020-12" db="EMBL/GenBank/DDBJ databases">
        <title>Metabolic potential, ecology and presence of endohyphal bacteria is reflected in genomic diversity of Mucoromycotina.</title>
        <authorList>
            <person name="Muszewska A."/>
            <person name="Okrasinska A."/>
            <person name="Steczkiewicz K."/>
            <person name="Drgas O."/>
            <person name="Orlowska M."/>
            <person name="Perlinska-Lenart U."/>
            <person name="Aleksandrzak-Piekarczyk T."/>
            <person name="Szatraj K."/>
            <person name="Zielenkiewicz U."/>
            <person name="Pilsyk S."/>
            <person name="Malc E."/>
            <person name="Mieczkowski P."/>
            <person name="Kruszewska J.S."/>
            <person name="Biernat P."/>
            <person name="Pawlowska J."/>
        </authorList>
    </citation>
    <scope>NUCLEOTIDE SEQUENCE</scope>
    <source>
        <strain evidence="2">WA0000017839</strain>
    </source>
</reference>
<accession>A0A8H7RFR9</accession>
<dbReference type="AlphaFoldDB" id="A0A8H7RFR9"/>
<organism evidence="2 3">
    <name type="scientific">Mucor saturninus</name>
    <dbReference type="NCBI Taxonomy" id="64648"/>
    <lineage>
        <taxon>Eukaryota</taxon>
        <taxon>Fungi</taxon>
        <taxon>Fungi incertae sedis</taxon>
        <taxon>Mucoromycota</taxon>
        <taxon>Mucoromycotina</taxon>
        <taxon>Mucoromycetes</taxon>
        <taxon>Mucorales</taxon>
        <taxon>Mucorineae</taxon>
        <taxon>Mucoraceae</taxon>
        <taxon>Mucor</taxon>
    </lineage>
</organism>
<protein>
    <submittedName>
        <fullName evidence="2">Uncharacterized protein</fullName>
    </submittedName>
</protein>
<dbReference type="OrthoDB" id="2245921at2759"/>
<name>A0A8H7RFR9_9FUNG</name>